<feature type="compositionally biased region" description="Low complexity" evidence="1">
    <location>
        <begin position="246"/>
        <end position="257"/>
    </location>
</feature>
<dbReference type="NCBIfam" id="NF038134">
    <property type="entry name" value="choice_anch_M"/>
    <property type="match status" value="1"/>
</dbReference>
<dbReference type="RefSeq" id="WP_184812836.1">
    <property type="nucleotide sequence ID" value="NZ_JACHJQ010000005.1"/>
</dbReference>
<feature type="signal peptide" evidence="3">
    <location>
        <begin position="1"/>
        <end position="22"/>
    </location>
</feature>
<keyword evidence="5" id="KW-1185">Reference proteome</keyword>
<keyword evidence="3" id="KW-0732">Signal</keyword>
<feature type="chain" id="PRO_5039007008" evidence="3">
    <location>
        <begin position="23"/>
        <end position="312"/>
    </location>
</feature>
<protein>
    <submittedName>
        <fullName evidence="4">Putative ABC transporter-associated repeat protein</fullName>
    </submittedName>
</protein>
<feature type="region of interest" description="Disordered" evidence="1">
    <location>
        <begin position="246"/>
        <end position="266"/>
    </location>
</feature>
<accession>A0A7W7VFW1</accession>
<evidence type="ECO:0000313" key="4">
    <source>
        <dbReference type="EMBL" id="MBB4908716.1"/>
    </source>
</evidence>
<gene>
    <name evidence="4" type="ORF">FHR82_004969</name>
</gene>
<evidence type="ECO:0000256" key="3">
    <source>
        <dbReference type="SAM" id="SignalP"/>
    </source>
</evidence>
<organism evidence="4 5">
    <name type="scientific">Actinophytocola algeriensis</name>
    <dbReference type="NCBI Taxonomy" id="1768010"/>
    <lineage>
        <taxon>Bacteria</taxon>
        <taxon>Bacillati</taxon>
        <taxon>Actinomycetota</taxon>
        <taxon>Actinomycetes</taxon>
        <taxon>Pseudonocardiales</taxon>
        <taxon>Pseudonocardiaceae</taxon>
    </lineage>
</organism>
<dbReference type="NCBIfam" id="TIGR03769">
    <property type="entry name" value="P_ac_wall_RPT"/>
    <property type="match status" value="1"/>
</dbReference>
<evidence type="ECO:0000313" key="5">
    <source>
        <dbReference type="Proteomes" id="UP000520767"/>
    </source>
</evidence>
<feature type="transmembrane region" description="Helical" evidence="2">
    <location>
        <begin position="275"/>
        <end position="296"/>
    </location>
</feature>
<comment type="caution">
    <text evidence="4">The sequence shown here is derived from an EMBL/GenBank/DDBJ whole genome shotgun (WGS) entry which is preliminary data.</text>
</comment>
<dbReference type="Proteomes" id="UP000520767">
    <property type="component" value="Unassembled WGS sequence"/>
</dbReference>
<dbReference type="InterPro" id="IPR022435">
    <property type="entry name" value="Surface-anchored_actinobac"/>
</dbReference>
<keyword evidence="2" id="KW-0472">Membrane</keyword>
<evidence type="ECO:0000256" key="2">
    <source>
        <dbReference type="SAM" id="Phobius"/>
    </source>
</evidence>
<dbReference type="EMBL" id="JACHJQ010000005">
    <property type="protein sequence ID" value="MBB4908716.1"/>
    <property type="molecule type" value="Genomic_DNA"/>
</dbReference>
<proteinExistence type="predicted"/>
<keyword evidence="2" id="KW-1133">Transmembrane helix</keyword>
<name>A0A7W7VFW1_9PSEU</name>
<reference evidence="4 5" key="1">
    <citation type="submission" date="2020-08" db="EMBL/GenBank/DDBJ databases">
        <title>Genomic Encyclopedia of Type Strains, Phase III (KMG-III): the genomes of soil and plant-associated and newly described type strains.</title>
        <authorList>
            <person name="Whitman W."/>
        </authorList>
    </citation>
    <scope>NUCLEOTIDE SEQUENCE [LARGE SCALE GENOMIC DNA]</scope>
    <source>
        <strain evidence="4 5">CECT 8960</strain>
    </source>
</reference>
<sequence length="312" mass="32138">MRRVLAVFAAAALLVPAGAVTAQGQPPPGDGLDQTIDSGQSVATDRKVLSQGHVDVGPRFTDGEWTLMVHDATSDPSVWRHLDRTVFQVSDAGVLPVPDDPAYSFIGLPGTPVHVLPQVQNPDVVWVGWNTQDPEVMATIDGGATLRMSGVDGPGELFVYLQAGNFGAADVLWDSTKDGAQEVWVDVNTHTHANWVFTEPGVYTVRVEVTADLVDGSTVTDSQALRFAVGDATDVEAAFAADVPAPAPGSASAQPAARADEAAGDGGGEGGGPGLLLFAIGAVAVLLLAGVFVVAARGRAAKRAALSARDES</sequence>
<dbReference type="AlphaFoldDB" id="A0A7W7VFW1"/>
<keyword evidence="2" id="KW-0812">Transmembrane</keyword>
<evidence type="ECO:0000256" key="1">
    <source>
        <dbReference type="SAM" id="MobiDB-lite"/>
    </source>
</evidence>